<dbReference type="EMBL" id="MPUK01000008">
    <property type="protein sequence ID" value="ONH66127.1"/>
    <property type="molecule type" value="Genomic_DNA"/>
</dbReference>
<dbReference type="CDD" id="cd00167">
    <property type="entry name" value="SANT"/>
    <property type="match status" value="1"/>
</dbReference>
<evidence type="ECO:0000256" key="3">
    <source>
        <dbReference type="ARBA" id="ARBA00018561"/>
    </source>
</evidence>
<gene>
    <name evidence="19" type="ORF">BON22_3938</name>
</gene>
<feature type="compositionally biased region" description="Low complexity" evidence="16">
    <location>
        <begin position="766"/>
        <end position="789"/>
    </location>
</feature>
<reference evidence="20" key="1">
    <citation type="journal article" date="2017" name="Genome Announc.">
        <title>Genome sequences of Cyberlindnera fabianii 65, Pichia kudriavzevii 129, and Saccharomyces cerevisiae 131 isolated from fermented masau fruits in Zimbabwe.</title>
        <authorList>
            <person name="van Rijswijck I.M.H."/>
            <person name="Derks M.F.L."/>
            <person name="Abee T."/>
            <person name="de Ridder D."/>
            <person name="Smid E.J."/>
        </authorList>
    </citation>
    <scope>NUCLEOTIDE SEQUENCE [LARGE SCALE GENOMIC DNA]</scope>
    <source>
        <strain evidence="20">65</strain>
    </source>
</reference>
<keyword evidence="8" id="KW-0804">Transcription</keyword>
<evidence type="ECO:0000256" key="1">
    <source>
        <dbReference type="ARBA" id="ARBA00004123"/>
    </source>
</evidence>
<evidence type="ECO:0000313" key="20">
    <source>
        <dbReference type="Proteomes" id="UP000189513"/>
    </source>
</evidence>
<dbReference type="SMART" id="SM00717">
    <property type="entry name" value="SANT"/>
    <property type="match status" value="1"/>
</dbReference>
<accession>A0A1V2L2J1</accession>
<feature type="compositionally biased region" description="Polar residues" evidence="16">
    <location>
        <begin position="92"/>
        <end position="113"/>
    </location>
</feature>
<comment type="subcellular location">
    <subcellularLocation>
        <location evidence="1">Nucleus</location>
    </subcellularLocation>
</comment>
<feature type="compositionally biased region" description="Low complexity" evidence="16">
    <location>
        <begin position="1066"/>
        <end position="1082"/>
    </location>
</feature>
<feature type="compositionally biased region" description="Low complexity" evidence="16">
    <location>
        <begin position="800"/>
        <end position="810"/>
    </location>
</feature>
<keyword evidence="5" id="KW-0156">Chromatin regulator</keyword>
<evidence type="ECO:0000313" key="19">
    <source>
        <dbReference type="EMBL" id="ONH66127.1"/>
    </source>
</evidence>
<sequence length="1108" mass="121129">MAANIDRIRLEAIEKRRGEAEELVKSRKRKLAELYTVTTLSLIRTTTSETSLKELNDSRLSFLEKNDVHRDQAFDPATLPTLQFDVVEETPAAQTHQPTLPQQVNAKTTSSPSPSVPLISGNGKSQQPTDAPTRPQTASDTQAPATSSQPQISPSPSSSTQQSQPQVKIIPSSDHASNSTPDASSAGDPNTKTTSSNRSQVPTSTTSTDVSVSSSQQPQQPQQPQQQQLIPAVETIVDDSHEVKKRRLEDRIDLFNPENPDAIETLVLILKSQLPAKVAEVTPLTELYYLAQTLPLAKLMPTTHKIITSKMYETVLTEGKVNVVYNRIEELKRYGKWSLIQPTRYVDPYRVNHKGHWDNLLSEMNWMATDFKEERKLKIATCAMIASCIEDYWKYGKVCCVKRKPIKLLEAPVEETETLDTTAEATPVVDEDVVMKSSEPQAIDVSLLLKRVDASAEINPPLLPETTQEEYARAKEEEGYTPFKLFLDTNDIRPQDKTLLEAVPTFSSFQSYDTSIETPLVPISKSLVNSNDETWYNLYLKQTEDSSNIVPAQQRGLFGVSSSRRPTSSIKPPPPPNLKYLDLRTPTIWLPEDDRALIDYVNMFSFNWGVVSAHLSKRPTRSYQSNIERRTPWQCFERYIQLNDTFQIQDMRGQNSLTSSKWLEHAHHIQATTKRRISPLGVGPESIQRGHKRLRWASMFEAIRKCMRKREAITRPNPNQTRKNLEEKKLDTPTPAQLSQLKYNRDKSNQEAYLQNTANQQRARNANAGNATANATAAARAASGNGTNGQQRPGGTPTPQVAQQVAQGQAIKRPNSVPAQGIPKGVGAATAASIAQAKPSVGVNGTPYTPEQLQQLMQLKQRKLAQQAAVANAGGNGLNAPLAAQMRSNSNPVQGTQGAGSPVPLSQGVGNGGMKPLSTGNSAQPSKNVNGITQFSSAQVAAMIQHIQAKNPNISKDEVTKIATQYLANLQQKAAQNASANAAAAASSNNNGGAVNDSNIQPRSGANTPRASQSPVVQAKPIASGVPTPGQILQQQSSMTPPMASPPNRVLSAGPQPQQGAGSPIQGLPQVQQLTPQQQKAQIEMMKALQTDQQQGMRRGNGNESASQ</sequence>
<evidence type="ECO:0000256" key="14">
    <source>
        <dbReference type="ARBA" id="ARBA00072841"/>
    </source>
</evidence>
<dbReference type="Proteomes" id="UP000189513">
    <property type="component" value="Unassembled WGS sequence"/>
</dbReference>
<keyword evidence="20" id="KW-1185">Reference proteome</keyword>
<feature type="region of interest" description="Disordered" evidence="16">
    <location>
        <begin position="986"/>
        <end position="1108"/>
    </location>
</feature>
<keyword evidence="9" id="KW-0234">DNA repair</keyword>
<evidence type="ECO:0000256" key="8">
    <source>
        <dbReference type="ARBA" id="ARBA00023163"/>
    </source>
</evidence>
<keyword evidence="6" id="KW-0805">Transcription regulation</keyword>
<feature type="compositionally biased region" description="Polar residues" evidence="16">
    <location>
        <begin position="1090"/>
        <end position="1108"/>
    </location>
</feature>
<dbReference type="AlphaFoldDB" id="A0A1V2L2J1"/>
<evidence type="ECO:0000256" key="16">
    <source>
        <dbReference type="SAM" id="MobiDB-lite"/>
    </source>
</evidence>
<keyword evidence="4" id="KW-0227">DNA damage</keyword>
<evidence type="ECO:0000256" key="13">
    <source>
        <dbReference type="ARBA" id="ARBA00032084"/>
    </source>
</evidence>
<evidence type="ECO:0000256" key="9">
    <source>
        <dbReference type="ARBA" id="ARBA00023204"/>
    </source>
</evidence>
<feature type="compositionally biased region" description="Polar residues" evidence="16">
    <location>
        <begin position="174"/>
        <end position="198"/>
    </location>
</feature>
<dbReference type="VEuPathDB" id="FungiDB:BON22_3938"/>
<comment type="similarity">
    <text evidence="2">Belongs to the EAF1 family.</text>
</comment>
<dbReference type="FunFam" id="1.10.10.60:FF:000484">
    <property type="entry name" value="Chromatin modification-related protein EAF1"/>
    <property type="match status" value="1"/>
</dbReference>
<dbReference type="GO" id="GO:0005634">
    <property type="term" value="C:nucleus"/>
    <property type="evidence" value="ECO:0007669"/>
    <property type="project" value="UniProtKB-SubCell"/>
</dbReference>
<dbReference type="InterPro" id="IPR009057">
    <property type="entry name" value="Homeodomain-like_sf"/>
</dbReference>
<evidence type="ECO:0000256" key="11">
    <source>
        <dbReference type="ARBA" id="ARBA00025178"/>
    </source>
</evidence>
<keyword evidence="10" id="KW-0539">Nucleus</keyword>
<evidence type="ECO:0000256" key="7">
    <source>
        <dbReference type="ARBA" id="ARBA00023159"/>
    </source>
</evidence>
<comment type="caution">
    <text evidence="19">The sequence shown here is derived from an EMBL/GenBank/DDBJ whole genome shotgun (WGS) entry which is preliminary data.</text>
</comment>
<evidence type="ECO:0000256" key="5">
    <source>
        <dbReference type="ARBA" id="ARBA00022853"/>
    </source>
</evidence>
<dbReference type="GO" id="GO:0035267">
    <property type="term" value="C:NuA4 histone acetyltransferase complex"/>
    <property type="evidence" value="ECO:0007669"/>
    <property type="project" value="TreeGrafter"/>
</dbReference>
<evidence type="ECO:0000256" key="2">
    <source>
        <dbReference type="ARBA" id="ARBA00008913"/>
    </source>
</evidence>
<feature type="compositionally biased region" description="Polar residues" evidence="16">
    <location>
        <begin position="790"/>
        <end position="799"/>
    </location>
</feature>
<organism evidence="19 20">
    <name type="scientific">Cyberlindnera fabianii</name>
    <name type="common">Yeast</name>
    <name type="synonym">Hansenula fabianii</name>
    <dbReference type="NCBI Taxonomy" id="36022"/>
    <lineage>
        <taxon>Eukaryota</taxon>
        <taxon>Fungi</taxon>
        <taxon>Dikarya</taxon>
        <taxon>Ascomycota</taxon>
        <taxon>Saccharomycotina</taxon>
        <taxon>Saccharomycetes</taxon>
        <taxon>Phaffomycetales</taxon>
        <taxon>Phaffomycetaceae</taxon>
        <taxon>Cyberlindnera</taxon>
    </lineage>
</organism>
<dbReference type="PANTHER" id="PTHR46459:SF1">
    <property type="entry name" value="E1A-BINDING PROTEIN P400"/>
    <property type="match status" value="1"/>
</dbReference>
<evidence type="ECO:0000256" key="6">
    <source>
        <dbReference type="ARBA" id="ARBA00023015"/>
    </source>
</evidence>
<comment type="function">
    <text evidence="11">Component of the NuA4 histone acetyltransferase complex which is involved in transcriptional activation of selected genes principally by acetylation of nucleosomal histone H4 and H2A. The NuA4 complex is also involved in DNA repair.</text>
</comment>
<dbReference type="InterPro" id="IPR001005">
    <property type="entry name" value="SANT/Myb"/>
</dbReference>
<feature type="region of interest" description="Disordered" evidence="16">
    <location>
        <begin position="709"/>
        <end position="735"/>
    </location>
</feature>
<feature type="region of interest" description="Disordered" evidence="16">
    <location>
        <begin position="888"/>
        <end position="929"/>
    </location>
</feature>
<feature type="region of interest" description="Disordered" evidence="16">
    <location>
        <begin position="91"/>
        <end position="229"/>
    </location>
</feature>
<feature type="region of interest" description="Disordered" evidence="16">
    <location>
        <begin position="766"/>
        <end position="824"/>
    </location>
</feature>
<dbReference type="GO" id="GO:0003682">
    <property type="term" value="F:chromatin binding"/>
    <property type="evidence" value="ECO:0007669"/>
    <property type="project" value="TreeGrafter"/>
</dbReference>
<dbReference type="PANTHER" id="PTHR46459">
    <property type="entry name" value="E1A-BINDING PROTEIN P400-RELATED"/>
    <property type="match status" value="1"/>
</dbReference>
<feature type="domain" description="HSA" evidence="18">
    <location>
        <begin position="344"/>
        <end position="426"/>
    </location>
</feature>
<dbReference type="PROSITE" id="PS51204">
    <property type="entry name" value="HSA"/>
    <property type="match status" value="1"/>
</dbReference>
<evidence type="ECO:0000259" key="17">
    <source>
        <dbReference type="PROSITE" id="PS50090"/>
    </source>
</evidence>
<feature type="compositionally biased region" description="Low complexity" evidence="16">
    <location>
        <begin position="199"/>
        <end position="228"/>
    </location>
</feature>
<feature type="compositionally biased region" description="Polar residues" evidence="16">
    <location>
        <begin position="996"/>
        <end position="1016"/>
    </location>
</feature>
<evidence type="ECO:0000256" key="4">
    <source>
        <dbReference type="ARBA" id="ARBA00022763"/>
    </source>
</evidence>
<feature type="domain" description="Myb-like" evidence="17">
    <location>
        <begin position="589"/>
        <end position="643"/>
    </location>
</feature>
<keyword evidence="7" id="KW-0010">Activator</keyword>
<evidence type="ECO:0000256" key="12">
    <source>
        <dbReference type="ARBA" id="ARBA00029670"/>
    </source>
</evidence>
<dbReference type="SUPFAM" id="SSF46689">
    <property type="entry name" value="Homeodomain-like"/>
    <property type="match status" value="1"/>
</dbReference>
<dbReference type="Pfam" id="PF07529">
    <property type="entry name" value="HSA"/>
    <property type="match status" value="1"/>
</dbReference>
<dbReference type="PROSITE" id="PS50090">
    <property type="entry name" value="MYB_LIKE"/>
    <property type="match status" value="1"/>
</dbReference>
<dbReference type="OMA" id="HDWMLAR"/>
<feature type="compositionally biased region" description="Polar residues" evidence="16">
    <location>
        <begin position="1031"/>
        <end position="1040"/>
    </location>
</feature>
<evidence type="ECO:0000256" key="10">
    <source>
        <dbReference type="ARBA" id="ARBA00023242"/>
    </source>
</evidence>
<feature type="compositionally biased region" description="Low complexity" evidence="16">
    <location>
        <begin position="142"/>
        <end position="166"/>
    </location>
</feature>
<dbReference type="SMART" id="SM00573">
    <property type="entry name" value="HSA"/>
    <property type="match status" value="1"/>
</dbReference>
<dbReference type="GO" id="GO:0006325">
    <property type="term" value="P:chromatin organization"/>
    <property type="evidence" value="ECO:0007669"/>
    <property type="project" value="UniProtKB-KW"/>
</dbReference>
<dbReference type="STRING" id="36022.A0A1V2L2J1"/>
<dbReference type="Pfam" id="PF13921">
    <property type="entry name" value="Myb_DNA-bind_6"/>
    <property type="match status" value="1"/>
</dbReference>
<feature type="compositionally biased region" description="Polar residues" evidence="16">
    <location>
        <begin position="122"/>
        <end position="141"/>
    </location>
</feature>
<dbReference type="GO" id="GO:0006281">
    <property type="term" value="P:DNA repair"/>
    <property type="evidence" value="ECO:0007669"/>
    <property type="project" value="UniProtKB-KW"/>
</dbReference>
<feature type="compositionally biased region" description="Polar residues" evidence="16">
    <location>
        <begin position="918"/>
        <end position="929"/>
    </location>
</feature>
<dbReference type="InterPro" id="IPR014012">
    <property type="entry name" value="HSA_dom"/>
</dbReference>
<dbReference type="Gene3D" id="1.10.10.60">
    <property type="entry name" value="Homeodomain-like"/>
    <property type="match status" value="1"/>
</dbReference>
<proteinExistence type="inferred from homology"/>
<evidence type="ECO:0000259" key="18">
    <source>
        <dbReference type="PROSITE" id="PS51204"/>
    </source>
</evidence>
<evidence type="ECO:0000256" key="15">
    <source>
        <dbReference type="ARBA" id="ARBA00082479"/>
    </source>
</evidence>
<name>A0A1V2L2J1_CYBFA</name>
<protein>
    <recommendedName>
        <fullName evidence="3">Chromatin modification-related protein EAF1</fullName>
    </recommendedName>
    <alternativeName>
        <fullName evidence="14">Chromatin modification-related protein eaf1</fullName>
    </alternativeName>
    <alternativeName>
        <fullName evidence="13 15">ESA1-associated factor 1</fullName>
    </alternativeName>
    <alternativeName>
        <fullName evidence="12">Vacuolar import and degradation protein 21</fullName>
    </alternativeName>
</protein>